<gene>
    <name evidence="2" type="ORF">BV898_00933</name>
</gene>
<reference evidence="3" key="1">
    <citation type="submission" date="2017-01" db="EMBL/GenBank/DDBJ databases">
        <title>Comparative genomics of anhydrobiosis in the tardigrade Hypsibius dujardini.</title>
        <authorList>
            <person name="Yoshida Y."/>
            <person name="Koutsovoulos G."/>
            <person name="Laetsch D."/>
            <person name="Stevens L."/>
            <person name="Kumar S."/>
            <person name="Horikawa D."/>
            <person name="Ishino K."/>
            <person name="Komine S."/>
            <person name="Tomita M."/>
            <person name="Blaxter M."/>
            <person name="Arakawa K."/>
        </authorList>
    </citation>
    <scope>NUCLEOTIDE SEQUENCE [LARGE SCALE GENOMIC DNA]</scope>
    <source>
        <strain evidence="3">Z151</strain>
    </source>
</reference>
<evidence type="ECO:0000313" key="3">
    <source>
        <dbReference type="Proteomes" id="UP000192578"/>
    </source>
</evidence>
<name>A0A1W0XCM2_HYPEX</name>
<sequence>MLLRGRRASGSARERDGSTNIAQASPRPRYQKSTELLIRNLLFQRLLREMANYHGPGQNPLPLESHGTAIHSLHRPILSFLLFL</sequence>
<dbReference type="Proteomes" id="UP000192578">
    <property type="component" value="Unassembled WGS sequence"/>
</dbReference>
<evidence type="ECO:0000313" key="2">
    <source>
        <dbReference type="EMBL" id="OQV25247.1"/>
    </source>
</evidence>
<keyword evidence="3" id="KW-1185">Reference proteome</keyword>
<comment type="caution">
    <text evidence="2">The sequence shown here is derived from an EMBL/GenBank/DDBJ whole genome shotgun (WGS) entry which is preliminary data.</text>
</comment>
<dbReference type="EMBL" id="MTYJ01000003">
    <property type="protein sequence ID" value="OQV25247.1"/>
    <property type="molecule type" value="Genomic_DNA"/>
</dbReference>
<evidence type="ECO:0000256" key="1">
    <source>
        <dbReference type="SAM" id="MobiDB-lite"/>
    </source>
</evidence>
<protein>
    <submittedName>
        <fullName evidence="2">Uncharacterized protein</fullName>
    </submittedName>
</protein>
<accession>A0A1W0XCM2</accession>
<dbReference type="Gene3D" id="1.10.20.10">
    <property type="entry name" value="Histone, subunit A"/>
    <property type="match status" value="1"/>
</dbReference>
<organism evidence="2 3">
    <name type="scientific">Hypsibius exemplaris</name>
    <name type="common">Freshwater tardigrade</name>
    <dbReference type="NCBI Taxonomy" id="2072580"/>
    <lineage>
        <taxon>Eukaryota</taxon>
        <taxon>Metazoa</taxon>
        <taxon>Ecdysozoa</taxon>
        <taxon>Tardigrada</taxon>
        <taxon>Eutardigrada</taxon>
        <taxon>Parachela</taxon>
        <taxon>Hypsibioidea</taxon>
        <taxon>Hypsibiidae</taxon>
        <taxon>Hypsibius</taxon>
    </lineage>
</organism>
<feature type="region of interest" description="Disordered" evidence="1">
    <location>
        <begin position="1"/>
        <end position="29"/>
    </location>
</feature>
<dbReference type="GO" id="GO:0046982">
    <property type="term" value="F:protein heterodimerization activity"/>
    <property type="evidence" value="ECO:0007669"/>
    <property type="project" value="InterPro"/>
</dbReference>
<dbReference type="AlphaFoldDB" id="A0A1W0XCM2"/>
<proteinExistence type="predicted"/>
<dbReference type="InterPro" id="IPR009072">
    <property type="entry name" value="Histone-fold"/>
</dbReference>